<gene>
    <name evidence="1" type="ORF">FNH05_28790</name>
</gene>
<dbReference type="Proteomes" id="UP000320011">
    <property type="component" value="Unassembled WGS sequence"/>
</dbReference>
<evidence type="ECO:0000313" key="1">
    <source>
        <dbReference type="EMBL" id="TVT30860.1"/>
    </source>
</evidence>
<dbReference type="GO" id="GO:0004519">
    <property type="term" value="F:endonuclease activity"/>
    <property type="evidence" value="ECO:0007669"/>
    <property type="project" value="InterPro"/>
</dbReference>
<dbReference type="RefSeq" id="WP_144591988.1">
    <property type="nucleotide sequence ID" value="NZ_VJWX01000403.1"/>
</dbReference>
<dbReference type="Gene3D" id="3.30.2170.10">
    <property type="entry name" value="archaeoglobus fulgidus dsm 4304 superfamily"/>
    <property type="match status" value="1"/>
</dbReference>
<reference evidence="1 2" key="1">
    <citation type="submission" date="2019-07" db="EMBL/GenBank/DDBJ databases">
        <authorList>
            <person name="Duangmal K."/>
            <person name="Teo W.F.A."/>
        </authorList>
    </citation>
    <scope>NUCLEOTIDE SEQUENCE [LARGE SCALE GENOMIC DNA]</scope>
    <source>
        <strain evidence="1 2">TBRC 6029</strain>
    </source>
</reference>
<keyword evidence="2" id="KW-1185">Reference proteome</keyword>
<protein>
    <recommendedName>
        <fullName evidence="3">Endonuclease V</fullName>
    </recommendedName>
</protein>
<dbReference type="InterPro" id="IPR007581">
    <property type="entry name" value="Endonuclease-V"/>
</dbReference>
<dbReference type="GO" id="GO:0006281">
    <property type="term" value="P:DNA repair"/>
    <property type="evidence" value="ECO:0007669"/>
    <property type="project" value="InterPro"/>
</dbReference>
<dbReference type="Pfam" id="PF04493">
    <property type="entry name" value="Endonuclease_5"/>
    <property type="match status" value="1"/>
</dbReference>
<dbReference type="AlphaFoldDB" id="A0A558B2X2"/>
<accession>A0A558B2X2</accession>
<dbReference type="EMBL" id="VJWX01000403">
    <property type="protein sequence ID" value="TVT30860.1"/>
    <property type="molecule type" value="Genomic_DNA"/>
</dbReference>
<proteinExistence type="predicted"/>
<dbReference type="OrthoDB" id="9790916at2"/>
<comment type="caution">
    <text evidence="1">The sequence shown here is derived from an EMBL/GenBank/DDBJ whole genome shotgun (WGS) entry which is preliminary data.</text>
</comment>
<organism evidence="1 2">
    <name type="scientific">Amycolatopsis rhizosphaerae</name>
    <dbReference type="NCBI Taxonomy" id="2053003"/>
    <lineage>
        <taxon>Bacteria</taxon>
        <taxon>Bacillati</taxon>
        <taxon>Actinomycetota</taxon>
        <taxon>Actinomycetes</taxon>
        <taxon>Pseudonocardiales</taxon>
        <taxon>Pseudonocardiaceae</taxon>
        <taxon>Amycolatopsis</taxon>
    </lineage>
</organism>
<sequence length="170" mass="17777">MGGRYGAVDVYYPEAGGATAALVIAADPAFTEVVGTHVVTLAEVAPYRPGAFYERELPAVRAVLAEAGPLDFLIVDGYVELDPEGRPGLGAHAHAEFAVPVIGVAKSAFHGATHAIEVRRGGAMRPLYVTAAGIAPARAAELVRGMAGEHRMPDALRLVDRLSRTGKHSQ</sequence>
<reference evidence="1 2" key="2">
    <citation type="submission" date="2019-08" db="EMBL/GenBank/DDBJ databases">
        <title>Amycolatopsis acidicola sp. nov., isolated from peat swamp forest soil.</title>
        <authorList>
            <person name="Srisuk N."/>
        </authorList>
    </citation>
    <scope>NUCLEOTIDE SEQUENCE [LARGE SCALE GENOMIC DNA]</scope>
    <source>
        <strain evidence="1 2">TBRC 6029</strain>
    </source>
</reference>
<evidence type="ECO:0008006" key="3">
    <source>
        <dbReference type="Google" id="ProtNLM"/>
    </source>
</evidence>
<evidence type="ECO:0000313" key="2">
    <source>
        <dbReference type="Proteomes" id="UP000320011"/>
    </source>
</evidence>
<name>A0A558B2X2_9PSEU</name>